<feature type="compositionally biased region" description="Polar residues" evidence="5">
    <location>
        <begin position="174"/>
        <end position="192"/>
    </location>
</feature>
<dbReference type="eggNOG" id="KOG4711">
    <property type="taxonomic scope" value="Eukaryota"/>
</dbReference>
<evidence type="ECO:0000313" key="10">
    <source>
        <dbReference type="Proteomes" id="UP000007148"/>
    </source>
</evidence>
<dbReference type="PANTHER" id="PTHR47804">
    <property type="entry name" value="60S RIBOSOMAL PROTEIN L19"/>
    <property type="match status" value="1"/>
</dbReference>
<feature type="region of interest" description="Disordered" evidence="5">
    <location>
        <begin position="31"/>
        <end position="65"/>
    </location>
</feature>
<evidence type="ECO:0000313" key="9">
    <source>
        <dbReference type="EMBL" id="CCA77754.1"/>
    </source>
</evidence>
<evidence type="ECO:0000256" key="4">
    <source>
        <dbReference type="ARBA" id="ARBA00023136"/>
    </source>
</evidence>
<keyword evidence="2 6" id="KW-0812">Transmembrane</keyword>
<dbReference type="GO" id="GO:0016020">
    <property type="term" value="C:membrane"/>
    <property type="evidence" value="ECO:0007669"/>
    <property type="project" value="UniProtKB-SubCell"/>
</dbReference>
<feature type="region of interest" description="Disordered" evidence="5">
    <location>
        <begin position="127"/>
        <end position="253"/>
    </location>
</feature>
<dbReference type="EMBL" id="CAFZ01001869">
    <property type="protein sequence ID" value="CCA77754.1"/>
    <property type="molecule type" value="Genomic_DNA"/>
</dbReference>
<reference evidence="9 10" key="1">
    <citation type="journal article" date="2011" name="PLoS Pathog.">
        <title>Endophytic Life Strategies Decoded by Genome and Transcriptome Analyses of the Mutualistic Root Symbiont Piriformospora indica.</title>
        <authorList>
            <person name="Zuccaro A."/>
            <person name="Lahrmann U."/>
            <person name="Guldener U."/>
            <person name="Langen G."/>
            <person name="Pfiffi S."/>
            <person name="Biedenkopf D."/>
            <person name="Wong P."/>
            <person name="Samans B."/>
            <person name="Grimm C."/>
            <person name="Basiewicz M."/>
            <person name="Murat C."/>
            <person name="Martin F."/>
            <person name="Kogel K.H."/>
        </authorList>
    </citation>
    <scope>NUCLEOTIDE SEQUENCE [LARGE SCALE GENOMIC DNA]</scope>
    <source>
        <strain evidence="9 10">DSM 11827</strain>
    </source>
</reference>
<feature type="transmembrane region" description="Helical" evidence="6">
    <location>
        <begin position="926"/>
        <end position="945"/>
    </location>
</feature>
<accession>G4U2F8</accession>
<protein>
    <submittedName>
        <fullName evidence="9">Related to BRE4-protein involved in endocytosis</fullName>
    </submittedName>
</protein>
<feature type="transmembrane region" description="Helical" evidence="6">
    <location>
        <begin position="897"/>
        <end position="914"/>
    </location>
</feature>
<keyword evidence="4 6" id="KW-0472">Membrane</keyword>
<dbReference type="InterPro" id="IPR049453">
    <property type="entry name" value="Memb_transporter_dom"/>
</dbReference>
<sequence length="1312" mass="145935">MSNPTETGRYIPVEISQNSGLADVSADDAVENTGDVSRSRTQYIRRRKKKPHARNASFKVMSRGEDELPPDWTVGLELFEGQQAPLVVRPEGSDSRGRGNDGLASHPSDASRIARNATSVIRHWRNVMSSSKLPRQEQDAERGEVGAPVSPPSTQLPSESSNISRVRTIRVPPSESQGVSTQFTMSPTTTNGPLEPMSPISIGPDHPREGASQFLESSSLPNRSSGTRRHSRSRSNSSASSSSDDGAETPRPVHENRLKRFVRLWKEEVPKLSTLQRNILKCAIAYFIGSLFTFIPFLSNLVARLGSLGRPGGNPYRTAHLVATVSVYYNPAKTAGGMFEADVFCLMGVLFTTLVTCGSVVSSLLVDSGIGLEWLGDFVIFVWLAVSIMIISWMKVWINKASFNSAASMMCIIIFIVVVKEGGFATLLQVLVSVAFGVTIANVVCFILWSQSATENLQRDMITSLDSYATLLDMLTSSFILDPRSKDRVRLIRAVEAHQAGFTSLKRNLDEARSEWILNPPDAPPGKRSVGQQKLSDLYGEAVDSLNRLAQHLAGLRSGTKLQRDLTMVFGRRKLQDKLKRDADRMAAGMFKVSEVTDDEEPLLKVNKVDDDEIALDAAAAVFGTIVDDVGPPMVALTEACTGTLKSMRTVLIQDRQREKHANSWTGATHSHDAHDFSELSHKIERALFLFDSTSNQALMRLYRRSAMTTDNESMHSTKLHQEDDETMFLTYFFIFTLQEFARELVSLVEVMGKLHQAQENALAYRGLLGWLRRVFGIRGKKTAYNSTRNTAPNYGSITSSAVGKQASRPGIRKRFSNLVPIEPSRTRLAFPRTRAHAPNTYHTPAPSSLSRRGRLKQRIWAILHKLKDGDVRYSVKVGVSTAILAIPAFIDATRPMFVLWRGEWALISFFVVMGQTIGATNFLALHRIMGTLLGAGVATLAFTWLSDYPILLAIFGFIFSLPCFYYIVSKPEYATSGRFVLLSYNLTALFCYNSRAEDVSVFEVAIHRSIAVTTGVVFALIVSRTWWPAEARRELGVELSDFLLNLGWIYNRLVLTYSVPPEVLAQSAGSELGITLPILGSTAALVDGYIERPDERTGLLGAALATGLNSSIRDFMAMELHLQIKLIHLQKLLSQCAHEPRLKGPFPTALYRSILISLQIILDLFHSMRCVTTREEWYTSIRRDFVIPVNKQRREMVGNVILFFSVLSSAFQLKKPIPPYLPPAERSRQSLVSALKRLEIVRERKVQSSRQLLYFAYALMMKGVIAELEVLGRTVQEAFGVIGQRVEDFESLFQDEEATHILRAETTSSLQ</sequence>
<feature type="compositionally biased region" description="Basic residues" evidence="5">
    <location>
        <begin position="43"/>
        <end position="53"/>
    </location>
</feature>
<feature type="transmembrane region" description="Helical" evidence="6">
    <location>
        <begin position="401"/>
        <end position="419"/>
    </location>
</feature>
<dbReference type="Pfam" id="PF13515">
    <property type="entry name" value="FUSC_2"/>
    <property type="match status" value="1"/>
</dbReference>
<dbReference type="Proteomes" id="UP000007148">
    <property type="component" value="Unassembled WGS sequence"/>
</dbReference>
<evidence type="ECO:0000256" key="5">
    <source>
        <dbReference type="SAM" id="MobiDB-lite"/>
    </source>
</evidence>
<feature type="region of interest" description="Disordered" evidence="5">
    <location>
        <begin position="83"/>
        <end position="113"/>
    </location>
</feature>
<feature type="transmembrane region" description="Helical" evidence="6">
    <location>
        <begin position="951"/>
        <end position="969"/>
    </location>
</feature>
<dbReference type="OrthoDB" id="68611at2759"/>
<keyword evidence="3 6" id="KW-1133">Transmembrane helix</keyword>
<dbReference type="InterPro" id="IPR018820">
    <property type="entry name" value="BRE4-related_DUF2421"/>
</dbReference>
<organism evidence="9 10">
    <name type="scientific">Serendipita indica (strain DSM 11827)</name>
    <name type="common">Root endophyte fungus</name>
    <name type="synonym">Piriformospora indica</name>
    <dbReference type="NCBI Taxonomy" id="1109443"/>
    <lineage>
        <taxon>Eukaryota</taxon>
        <taxon>Fungi</taxon>
        <taxon>Dikarya</taxon>
        <taxon>Basidiomycota</taxon>
        <taxon>Agaricomycotina</taxon>
        <taxon>Agaricomycetes</taxon>
        <taxon>Sebacinales</taxon>
        <taxon>Serendipitaceae</taxon>
        <taxon>Serendipita</taxon>
    </lineage>
</organism>
<evidence type="ECO:0000259" key="8">
    <source>
        <dbReference type="Pfam" id="PF13515"/>
    </source>
</evidence>
<feature type="transmembrane region" description="Helical" evidence="6">
    <location>
        <begin position="283"/>
        <end position="303"/>
    </location>
</feature>
<feature type="transmembrane region" description="Helical" evidence="6">
    <location>
        <begin position="378"/>
        <end position="394"/>
    </location>
</feature>
<dbReference type="STRING" id="1109443.G4U2F8"/>
<evidence type="ECO:0000256" key="6">
    <source>
        <dbReference type="SAM" id="Phobius"/>
    </source>
</evidence>
<dbReference type="OMA" id="INEHFRH"/>
<feature type="domain" description="DUF2421" evidence="7">
    <location>
        <begin position="1120"/>
        <end position="1223"/>
    </location>
</feature>
<evidence type="ECO:0000256" key="3">
    <source>
        <dbReference type="ARBA" id="ARBA00022989"/>
    </source>
</evidence>
<dbReference type="InParanoid" id="G4U2F8"/>
<gene>
    <name evidence="9" type="ORF">PIIN_02976</name>
</gene>
<dbReference type="PANTHER" id="PTHR47804:SF1">
    <property type="entry name" value="DUF2421 DOMAIN-CONTAINING PROTEIN"/>
    <property type="match status" value="1"/>
</dbReference>
<feature type="domain" description="Integral membrane bound transporter" evidence="8">
    <location>
        <begin position="898"/>
        <end position="1023"/>
    </location>
</feature>
<feature type="compositionally biased region" description="Low complexity" evidence="5">
    <location>
        <begin position="234"/>
        <end position="243"/>
    </location>
</feature>
<name>G4U2F8_SERID</name>
<feature type="transmembrane region" description="Helical" evidence="6">
    <location>
        <begin position="425"/>
        <end position="449"/>
    </location>
</feature>
<dbReference type="Pfam" id="PF10334">
    <property type="entry name" value="BRE4"/>
    <property type="match status" value="1"/>
</dbReference>
<dbReference type="InterPro" id="IPR052430">
    <property type="entry name" value="IVT-Associated"/>
</dbReference>
<evidence type="ECO:0000259" key="7">
    <source>
        <dbReference type="Pfam" id="PF10334"/>
    </source>
</evidence>
<dbReference type="PRINTS" id="PR02047">
    <property type="entry name" value="BREFELDNASP4"/>
</dbReference>
<keyword evidence="10" id="KW-1185">Reference proteome</keyword>
<dbReference type="HOGENOM" id="CLU_001127_1_1_1"/>
<evidence type="ECO:0000256" key="2">
    <source>
        <dbReference type="ARBA" id="ARBA00022692"/>
    </source>
</evidence>
<comment type="subcellular location">
    <subcellularLocation>
        <location evidence="1">Membrane</location>
        <topology evidence="1">Multi-pass membrane protein</topology>
    </subcellularLocation>
</comment>
<comment type="caution">
    <text evidence="9">The sequence shown here is derived from an EMBL/GenBank/DDBJ whole genome shotgun (WGS) entry which is preliminary data.</text>
</comment>
<feature type="compositionally biased region" description="Basic and acidic residues" evidence="5">
    <location>
        <begin position="134"/>
        <end position="144"/>
    </location>
</feature>
<dbReference type="InterPro" id="IPR023244">
    <property type="entry name" value="Brefeldin_A-sensitivity_4"/>
</dbReference>
<proteinExistence type="predicted"/>
<feature type="transmembrane region" description="Helical" evidence="6">
    <location>
        <begin position="343"/>
        <end position="366"/>
    </location>
</feature>
<evidence type="ECO:0000256" key="1">
    <source>
        <dbReference type="ARBA" id="ARBA00004141"/>
    </source>
</evidence>
<feature type="compositionally biased region" description="Polar residues" evidence="5">
    <location>
        <begin position="152"/>
        <end position="165"/>
    </location>
</feature>
<feature type="region of interest" description="Disordered" evidence="5">
    <location>
        <begin position="1"/>
        <end position="20"/>
    </location>
</feature>